<sequence length="132" mass="15093">MPDHLQAFLTAFLAKRYQQRTEANQKPQKGNPMLGLDNLSRRLDLRYCTQLPKGSKQDDIAFVRQALNPYHVTTCYVLSAYEPFHARTMRLDEALEVIVGESNTTILSFLPGKVAYFEGHAVGDRYLCVRQD</sequence>
<keyword evidence="2" id="KW-1185">Reference proteome</keyword>
<evidence type="ECO:0000313" key="1">
    <source>
        <dbReference type="EMBL" id="UOQ69285.1"/>
    </source>
</evidence>
<evidence type="ECO:0000313" key="2">
    <source>
        <dbReference type="Proteomes" id="UP000830401"/>
    </source>
</evidence>
<dbReference type="RefSeq" id="WP_245127040.1">
    <property type="nucleotide sequence ID" value="NZ_CP095065.1"/>
</dbReference>
<reference evidence="1" key="1">
    <citation type="submission" date="2022-04" db="EMBL/GenBank/DDBJ databases">
        <title>Hymenobacter sp. isolated from the air.</title>
        <authorList>
            <person name="Won M."/>
            <person name="Lee C.-M."/>
            <person name="Woen H.-Y."/>
            <person name="Kwon S.-W."/>
        </authorList>
    </citation>
    <scope>NUCLEOTIDE SEQUENCE</scope>
    <source>
        <strain evidence="1">5420S-77</strain>
        <plasmid evidence="1">unnamed4</plasmid>
    </source>
</reference>
<proteinExistence type="predicted"/>
<organism evidence="1 2">
    <name type="scientific">Hymenobacter volaticus</name>
    <dbReference type="NCBI Taxonomy" id="2932254"/>
    <lineage>
        <taxon>Bacteria</taxon>
        <taxon>Pseudomonadati</taxon>
        <taxon>Bacteroidota</taxon>
        <taxon>Cytophagia</taxon>
        <taxon>Cytophagales</taxon>
        <taxon>Hymenobacteraceae</taxon>
        <taxon>Hymenobacter</taxon>
    </lineage>
</organism>
<keyword evidence="1" id="KW-0614">Plasmid</keyword>
<dbReference type="EMBL" id="CP095065">
    <property type="protein sequence ID" value="UOQ69285.1"/>
    <property type="molecule type" value="Genomic_DNA"/>
</dbReference>
<geneLocation type="plasmid" evidence="1 2">
    <name>unnamed4</name>
</geneLocation>
<accession>A0ABY4GEF8</accession>
<dbReference type="Proteomes" id="UP000830401">
    <property type="component" value="Plasmid unnamed4"/>
</dbReference>
<name>A0ABY4GEF8_9BACT</name>
<gene>
    <name evidence="1" type="ORF">MUN86_27930</name>
</gene>
<protein>
    <submittedName>
        <fullName evidence="1">Uncharacterized protein</fullName>
    </submittedName>
</protein>